<evidence type="ECO:0000256" key="10">
    <source>
        <dbReference type="ARBA" id="ARBA00023004"/>
    </source>
</evidence>
<reference evidence="13 14" key="2">
    <citation type="submission" date="2019-08" db="EMBL/GenBank/DDBJ databases">
        <title>Jejuicoccus antrihumi gen. nov., sp. nov., a new member of the family Dermacoccaceae isolated from a cave.</title>
        <authorList>
            <person name="Schumann P."/>
            <person name="Kim I.S."/>
        </authorList>
    </citation>
    <scope>NUCLEOTIDE SEQUENCE [LARGE SCALE GENOMIC DNA]</scope>
    <source>
        <strain evidence="13 14">C5-26</strain>
    </source>
</reference>
<dbReference type="GO" id="GO:0016682">
    <property type="term" value="F:oxidoreductase activity, acting on diphenols and related substances as donors, oxygen as acceptor"/>
    <property type="evidence" value="ECO:0007669"/>
    <property type="project" value="TreeGrafter"/>
</dbReference>
<dbReference type="Pfam" id="PF02322">
    <property type="entry name" value="Cyt_bd_oxida_II"/>
    <property type="match status" value="1"/>
</dbReference>
<dbReference type="PIRSF" id="PIRSF000267">
    <property type="entry name" value="Cyt_oxidse_sub2"/>
    <property type="match status" value="1"/>
</dbReference>
<keyword evidence="7" id="KW-0479">Metal-binding</keyword>
<feature type="transmembrane region" description="Helical" evidence="12">
    <location>
        <begin position="198"/>
        <end position="219"/>
    </location>
</feature>
<keyword evidence="4" id="KW-1003">Cell membrane</keyword>
<dbReference type="GO" id="GO:0009055">
    <property type="term" value="F:electron transfer activity"/>
    <property type="evidence" value="ECO:0007669"/>
    <property type="project" value="TreeGrafter"/>
</dbReference>
<dbReference type="RefSeq" id="WP_146315489.1">
    <property type="nucleotide sequence ID" value="NZ_VCQV01000004.1"/>
</dbReference>
<keyword evidence="6 12" id="KW-0812">Transmembrane</keyword>
<dbReference type="GO" id="GO:0019646">
    <property type="term" value="P:aerobic electron transport chain"/>
    <property type="evidence" value="ECO:0007669"/>
    <property type="project" value="TreeGrafter"/>
</dbReference>
<feature type="transmembrane region" description="Helical" evidence="12">
    <location>
        <begin position="164"/>
        <end position="186"/>
    </location>
</feature>
<keyword evidence="3" id="KW-0813">Transport</keyword>
<evidence type="ECO:0000256" key="6">
    <source>
        <dbReference type="ARBA" id="ARBA00022692"/>
    </source>
</evidence>
<feature type="transmembrane region" description="Helical" evidence="12">
    <location>
        <begin position="225"/>
        <end position="243"/>
    </location>
</feature>
<sequence>MELTTVWFVLIGILWAGYFVLEGFDFGVGMLFPVLGRGADRERRRRVLLNTIGPTWDGNEVWLVTAAGATFAAFPEWYATLFSGFYLILLVILVALILRVLAFDYRGKRDDPSWRKRWDAAIVFGSVVPAFAWGLVFTNMIHGLPINSQGVYTGGLLTLLNPLALLGGLTTLALFLLHGSIFVALKTDGTIRREARHVATRVGVVAAVLAIALLVVLNLQTGNDISWICFVAAVIALVVGLVFNVRGREGWAFSGTFVAIGLTVAALFTMLFPDVMPSTSNAAWSLTTDNASSSHLTLAIMSWVALLFTPIVVLYQGWAYWIFRRRISTDQIPPATEPRLASEQVVH</sequence>
<evidence type="ECO:0000256" key="7">
    <source>
        <dbReference type="ARBA" id="ARBA00022723"/>
    </source>
</evidence>
<dbReference type="InterPro" id="IPR003317">
    <property type="entry name" value="Cyt-d_oxidase_su2"/>
</dbReference>
<name>A0A563E6J2_9MICO</name>
<comment type="subcellular location">
    <subcellularLocation>
        <location evidence="1">Cell membrane</location>
        <topology evidence="1">Multi-pass membrane protein</topology>
    </subcellularLocation>
</comment>
<dbReference type="AlphaFoldDB" id="A0A563E6J2"/>
<organism evidence="13 14">
    <name type="scientific">Leekyejoonella antrihumi</name>
    <dbReference type="NCBI Taxonomy" id="1660198"/>
    <lineage>
        <taxon>Bacteria</taxon>
        <taxon>Bacillati</taxon>
        <taxon>Actinomycetota</taxon>
        <taxon>Actinomycetes</taxon>
        <taxon>Micrococcales</taxon>
        <taxon>Dermacoccaceae</taxon>
        <taxon>Leekyejoonella</taxon>
    </lineage>
</organism>
<proteinExistence type="inferred from homology"/>
<evidence type="ECO:0000256" key="5">
    <source>
        <dbReference type="ARBA" id="ARBA00022617"/>
    </source>
</evidence>
<dbReference type="OrthoDB" id="9776710at2"/>
<dbReference type="EMBL" id="VCQV01000004">
    <property type="protein sequence ID" value="TWP37919.1"/>
    <property type="molecule type" value="Genomic_DNA"/>
</dbReference>
<comment type="similarity">
    <text evidence="2">Belongs to the cytochrome ubiquinol oxidase subunit 2 family.</text>
</comment>
<keyword evidence="5" id="KW-0349">Heme</keyword>
<keyword evidence="14" id="KW-1185">Reference proteome</keyword>
<evidence type="ECO:0000313" key="13">
    <source>
        <dbReference type="EMBL" id="TWP37919.1"/>
    </source>
</evidence>
<comment type="caution">
    <text evidence="13">The sequence shown here is derived from an EMBL/GenBank/DDBJ whole genome shotgun (WGS) entry which is preliminary data.</text>
</comment>
<feature type="transmembrane region" description="Helical" evidence="12">
    <location>
        <begin position="6"/>
        <end position="35"/>
    </location>
</feature>
<dbReference type="Proteomes" id="UP000320244">
    <property type="component" value="Unassembled WGS sequence"/>
</dbReference>
<evidence type="ECO:0000256" key="2">
    <source>
        <dbReference type="ARBA" id="ARBA00007543"/>
    </source>
</evidence>
<evidence type="ECO:0000256" key="4">
    <source>
        <dbReference type="ARBA" id="ARBA00022475"/>
    </source>
</evidence>
<feature type="transmembrane region" description="Helical" evidence="12">
    <location>
        <begin position="250"/>
        <end position="272"/>
    </location>
</feature>
<feature type="transmembrane region" description="Helical" evidence="12">
    <location>
        <begin position="77"/>
        <end position="101"/>
    </location>
</feature>
<evidence type="ECO:0000256" key="9">
    <source>
        <dbReference type="ARBA" id="ARBA00022989"/>
    </source>
</evidence>
<dbReference type="PANTHER" id="PTHR43141:SF5">
    <property type="entry name" value="CYTOCHROME BD-I UBIQUINOL OXIDASE SUBUNIT 2"/>
    <property type="match status" value="1"/>
</dbReference>
<keyword evidence="11 12" id="KW-0472">Membrane</keyword>
<evidence type="ECO:0000256" key="12">
    <source>
        <dbReference type="SAM" id="Phobius"/>
    </source>
</evidence>
<dbReference type="GO" id="GO:0070069">
    <property type="term" value="C:cytochrome complex"/>
    <property type="evidence" value="ECO:0007669"/>
    <property type="project" value="TreeGrafter"/>
</dbReference>
<evidence type="ECO:0000256" key="1">
    <source>
        <dbReference type="ARBA" id="ARBA00004651"/>
    </source>
</evidence>
<feature type="transmembrane region" description="Helical" evidence="12">
    <location>
        <begin position="122"/>
        <end position="144"/>
    </location>
</feature>
<dbReference type="NCBIfam" id="TIGR00203">
    <property type="entry name" value="cydB"/>
    <property type="match status" value="1"/>
</dbReference>
<dbReference type="GO" id="GO:0046872">
    <property type="term" value="F:metal ion binding"/>
    <property type="evidence" value="ECO:0007669"/>
    <property type="project" value="UniProtKB-KW"/>
</dbReference>
<feature type="transmembrane region" description="Helical" evidence="12">
    <location>
        <begin position="300"/>
        <end position="323"/>
    </location>
</feature>
<dbReference type="PANTHER" id="PTHR43141">
    <property type="entry name" value="CYTOCHROME BD2 SUBUNIT II"/>
    <property type="match status" value="1"/>
</dbReference>
<evidence type="ECO:0000256" key="8">
    <source>
        <dbReference type="ARBA" id="ARBA00022982"/>
    </source>
</evidence>
<evidence type="ECO:0000256" key="3">
    <source>
        <dbReference type="ARBA" id="ARBA00022448"/>
    </source>
</evidence>
<accession>A0A563E6J2</accession>
<evidence type="ECO:0000313" key="14">
    <source>
        <dbReference type="Proteomes" id="UP000320244"/>
    </source>
</evidence>
<gene>
    <name evidence="13" type="primary">cydB</name>
    <name evidence="13" type="ORF">FGL98_04195</name>
</gene>
<reference evidence="13 14" key="1">
    <citation type="submission" date="2019-05" db="EMBL/GenBank/DDBJ databases">
        <authorList>
            <person name="Lee S.D."/>
        </authorList>
    </citation>
    <scope>NUCLEOTIDE SEQUENCE [LARGE SCALE GENOMIC DNA]</scope>
    <source>
        <strain evidence="13 14">C5-26</strain>
    </source>
</reference>
<keyword evidence="8" id="KW-0249">Electron transport</keyword>
<protein>
    <submittedName>
        <fullName evidence="13">Cytochrome d ubiquinol oxidase subunit II</fullName>
    </submittedName>
</protein>
<dbReference type="GO" id="GO:0005886">
    <property type="term" value="C:plasma membrane"/>
    <property type="evidence" value="ECO:0007669"/>
    <property type="project" value="UniProtKB-SubCell"/>
</dbReference>
<keyword evidence="10" id="KW-0408">Iron</keyword>
<keyword evidence="9 12" id="KW-1133">Transmembrane helix</keyword>
<evidence type="ECO:0000256" key="11">
    <source>
        <dbReference type="ARBA" id="ARBA00023136"/>
    </source>
</evidence>